<name>A0A9D9DQZ5_9BACT</name>
<keyword evidence="3 10" id="KW-0328">Glycosyltransferase</keyword>
<dbReference type="GO" id="GO:0005886">
    <property type="term" value="C:plasma membrane"/>
    <property type="evidence" value="ECO:0007669"/>
    <property type="project" value="UniProtKB-SubCell"/>
</dbReference>
<evidence type="ECO:0000256" key="7">
    <source>
        <dbReference type="ARBA" id="ARBA00023136"/>
    </source>
</evidence>
<evidence type="ECO:0000256" key="4">
    <source>
        <dbReference type="ARBA" id="ARBA00022679"/>
    </source>
</evidence>
<keyword evidence="1 10" id="KW-1003">Cell membrane</keyword>
<dbReference type="AlphaFoldDB" id="A0A9D9DQZ5"/>
<dbReference type="EC" id="2.4.1.227" evidence="10"/>
<evidence type="ECO:0000256" key="2">
    <source>
        <dbReference type="ARBA" id="ARBA00022618"/>
    </source>
</evidence>
<dbReference type="PANTHER" id="PTHR21015:SF22">
    <property type="entry name" value="GLYCOSYLTRANSFERASE"/>
    <property type="match status" value="1"/>
</dbReference>
<dbReference type="PANTHER" id="PTHR21015">
    <property type="entry name" value="UDP-N-ACETYLGLUCOSAMINE--N-ACETYLMURAMYL-(PENTAPEPTIDE) PYROPHOSPHORYL-UNDECAPRENOL N-ACETYLGLUCOSAMINE TRANSFERASE 1"/>
    <property type="match status" value="1"/>
</dbReference>
<feature type="binding site" evidence="10">
    <location>
        <position position="137"/>
    </location>
    <ligand>
        <name>UDP-N-acetyl-alpha-D-glucosamine</name>
        <dbReference type="ChEBI" id="CHEBI:57705"/>
    </ligand>
</feature>
<dbReference type="GO" id="GO:0050511">
    <property type="term" value="F:undecaprenyldiphospho-muramoylpentapeptide beta-N-acetylglucosaminyltransferase activity"/>
    <property type="evidence" value="ECO:0007669"/>
    <property type="project" value="UniProtKB-UniRule"/>
</dbReference>
<organism evidence="13 14">
    <name type="scientific">Candidatus Pullibacteroides excrementavium</name>
    <dbReference type="NCBI Taxonomy" id="2840905"/>
    <lineage>
        <taxon>Bacteria</taxon>
        <taxon>Pseudomonadati</taxon>
        <taxon>Bacteroidota</taxon>
        <taxon>Bacteroidia</taxon>
        <taxon>Bacteroidales</taxon>
        <taxon>Candidatus Pullibacteroides</taxon>
    </lineage>
</organism>
<feature type="domain" description="Glycosyltransferase family 28 N-terminal" evidence="11">
    <location>
        <begin position="16"/>
        <end position="155"/>
    </location>
</feature>
<feature type="binding site" evidence="10">
    <location>
        <position position="307"/>
    </location>
    <ligand>
        <name>UDP-N-acetyl-alpha-D-glucosamine</name>
        <dbReference type="ChEBI" id="CHEBI:57705"/>
    </ligand>
</feature>
<comment type="subcellular location">
    <subcellularLocation>
        <location evidence="10">Cell membrane</location>
        <topology evidence="10">Peripheral membrane protein</topology>
        <orientation evidence="10">Cytoplasmic side</orientation>
    </subcellularLocation>
</comment>
<protein>
    <recommendedName>
        <fullName evidence="10">UDP-N-acetylglucosamine--N-acetylmuramyl-(pentapeptide) pyrophosphoryl-undecaprenol N-acetylglucosamine transferase</fullName>
        <ecNumber evidence="10">2.4.1.227</ecNumber>
    </recommendedName>
    <alternativeName>
        <fullName evidence="10">Undecaprenyl-PP-MurNAc-pentapeptide-UDPGlcNAc GlcNAc transferase</fullName>
    </alternativeName>
</protein>
<keyword evidence="5 10" id="KW-0133">Cell shape</keyword>
<dbReference type="Pfam" id="PF04101">
    <property type="entry name" value="Glyco_tran_28_C"/>
    <property type="match status" value="1"/>
</dbReference>
<dbReference type="Pfam" id="PF03033">
    <property type="entry name" value="Glyco_transf_28"/>
    <property type="match status" value="1"/>
</dbReference>
<keyword evidence="9 10" id="KW-0961">Cell wall biogenesis/degradation</keyword>
<feature type="binding site" evidence="10">
    <location>
        <position position="178"/>
    </location>
    <ligand>
        <name>UDP-N-acetyl-alpha-D-glucosamine</name>
        <dbReference type="ChEBI" id="CHEBI:57705"/>
    </ligand>
</feature>
<evidence type="ECO:0000256" key="8">
    <source>
        <dbReference type="ARBA" id="ARBA00023306"/>
    </source>
</evidence>
<dbReference type="EMBL" id="JADIMZ010000027">
    <property type="protein sequence ID" value="MBO8432033.1"/>
    <property type="molecule type" value="Genomic_DNA"/>
</dbReference>
<evidence type="ECO:0000259" key="11">
    <source>
        <dbReference type="Pfam" id="PF03033"/>
    </source>
</evidence>
<reference evidence="13" key="2">
    <citation type="journal article" date="2021" name="PeerJ">
        <title>Extensive microbial diversity within the chicken gut microbiome revealed by metagenomics and culture.</title>
        <authorList>
            <person name="Gilroy R."/>
            <person name="Ravi A."/>
            <person name="Getino M."/>
            <person name="Pursley I."/>
            <person name="Horton D.L."/>
            <person name="Alikhan N.F."/>
            <person name="Baker D."/>
            <person name="Gharbi K."/>
            <person name="Hall N."/>
            <person name="Watson M."/>
            <person name="Adriaenssens E.M."/>
            <person name="Foster-Nyarko E."/>
            <person name="Jarju S."/>
            <person name="Secka A."/>
            <person name="Antonio M."/>
            <person name="Oren A."/>
            <person name="Chaudhuri R.R."/>
            <person name="La Ragione R."/>
            <person name="Hildebrand F."/>
            <person name="Pallen M.J."/>
        </authorList>
    </citation>
    <scope>NUCLEOTIDE SEQUENCE</scope>
    <source>
        <strain evidence="13">2889</strain>
    </source>
</reference>
<keyword evidence="8 10" id="KW-0131">Cell cycle</keyword>
<dbReference type="Gene3D" id="3.40.50.2000">
    <property type="entry name" value="Glycogen Phosphorylase B"/>
    <property type="match status" value="2"/>
</dbReference>
<evidence type="ECO:0000259" key="12">
    <source>
        <dbReference type="Pfam" id="PF04101"/>
    </source>
</evidence>
<dbReference type="SUPFAM" id="SSF53756">
    <property type="entry name" value="UDP-Glycosyltransferase/glycogen phosphorylase"/>
    <property type="match status" value="1"/>
</dbReference>
<comment type="function">
    <text evidence="10">Cell wall formation. Catalyzes the transfer of a GlcNAc subunit on undecaprenyl-pyrophosphoryl-MurNAc-pentapeptide (lipid intermediate I) to form undecaprenyl-pyrophosphoryl-MurNAc-(pentapeptide)GlcNAc (lipid intermediate II).</text>
</comment>
<feature type="binding site" evidence="10">
    <location>
        <position position="210"/>
    </location>
    <ligand>
        <name>UDP-N-acetyl-alpha-D-glucosamine</name>
        <dbReference type="ChEBI" id="CHEBI:57705"/>
    </ligand>
</feature>
<comment type="similarity">
    <text evidence="10">Belongs to the glycosyltransferase 28 family. MurG subfamily.</text>
</comment>
<dbReference type="GO" id="GO:0008360">
    <property type="term" value="P:regulation of cell shape"/>
    <property type="evidence" value="ECO:0007669"/>
    <property type="project" value="UniProtKB-KW"/>
</dbReference>
<keyword evidence="7 10" id="KW-0472">Membrane</keyword>
<dbReference type="GO" id="GO:0009252">
    <property type="term" value="P:peptidoglycan biosynthetic process"/>
    <property type="evidence" value="ECO:0007669"/>
    <property type="project" value="UniProtKB-UniRule"/>
</dbReference>
<evidence type="ECO:0000256" key="3">
    <source>
        <dbReference type="ARBA" id="ARBA00022676"/>
    </source>
</evidence>
<dbReference type="GO" id="GO:0071555">
    <property type="term" value="P:cell wall organization"/>
    <property type="evidence" value="ECO:0007669"/>
    <property type="project" value="UniProtKB-KW"/>
</dbReference>
<proteinExistence type="inferred from homology"/>
<comment type="pathway">
    <text evidence="10">Cell wall biogenesis; peptidoglycan biosynthesis.</text>
</comment>
<keyword evidence="4 10" id="KW-0808">Transferase</keyword>
<gene>
    <name evidence="10 13" type="primary">murG</name>
    <name evidence="13" type="ORF">IAB08_01905</name>
</gene>
<comment type="catalytic activity">
    <reaction evidence="10">
        <text>di-trans,octa-cis-undecaprenyl diphospho-N-acetyl-alpha-D-muramoyl-L-alanyl-D-glutamyl-meso-2,6-diaminopimeloyl-D-alanyl-D-alanine + UDP-N-acetyl-alpha-D-glucosamine = di-trans,octa-cis-undecaprenyl diphospho-[N-acetyl-alpha-D-glucosaminyl-(1-&gt;4)]-N-acetyl-alpha-D-muramoyl-L-alanyl-D-glutamyl-meso-2,6-diaminopimeloyl-D-alanyl-D-alanine + UDP + H(+)</text>
        <dbReference type="Rhea" id="RHEA:31227"/>
        <dbReference type="ChEBI" id="CHEBI:15378"/>
        <dbReference type="ChEBI" id="CHEBI:57705"/>
        <dbReference type="ChEBI" id="CHEBI:58223"/>
        <dbReference type="ChEBI" id="CHEBI:61387"/>
        <dbReference type="ChEBI" id="CHEBI:61388"/>
        <dbReference type="EC" id="2.4.1.227"/>
    </reaction>
</comment>
<evidence type="ECO:0000256" key="9">
    <source>
        <dbReference type="ARBA" id="ARBA00023316"/>
    </source>
</evidence>
<dbReference type="Proteomes" id="UP000823612">
    <property type="component" value="Unassembled WGS sequence"/>
</dbReference>
<comment type="caution">
    <text evidence="10">Lacks conserved residue(s) required for the propagation of feature annotation.</text>
</comment>
<feature type="binding site" evidence="10">
    <location>
        <begin position="23"/>
        <end position="25"/>
    </location>
    <ligand>
        <name>UDP-N-acetyl-alpha-D-glucosamine</name>
        <dbReference type="ChEBI" id="CHEBI:57705"/>
    </ligand>
</feature>
<evidence type="ECO:0000256" key="10">
    <source>
        <dbReference type="HAMAP-Rule" id="MF_00033"/>
    </source>
</evidence>
<dbReference type="InterPro" id="IPR006009">
    <property type="entry name" value="GlcNAc_MurG"/>
</dbReference>
<evidence type="ECO:0000313" key="14">
    <source>
        <dbReference type="Proteomes" id="UP000823612"/>
    </source>
</evidence>
<evidence type="ECO:0000256" key="5">
    <source>
        <dbReference type="ARBA" id="ARBA00022960"/>
    </source>
</evidence>
<sequence>MEQTGSSFRNEGPVRVIISGGGTGGHIFPAIAIANEIKRRKADAEILFVGAENRMEMEKVPAAGYRIVGLNVVGLNRKQWWKNFSLPFKLAKSLRQTRKLIKEFAPDVVVGVGGYASAPTLYSAQKLHIPTLLQEQNSLPGITNRMLAKKADRICVDYDEMDRFFPKEKIVWTGNPIRQDISDINSKRDEAFSFYKLDPSMPVVLIMGGSLGALSINVGVQNSLDYLLENGFQVIWQTGKYYYQRMLPSADGKEHLVMLDFVRRVDLAYAAADIIVSRAGAITISELCVVGKPVILVPSPNVAEDHQTKNAQALSAKNAAILLSDDRCPQELGKTVMSLYQDTRRRELLSQNIARMGTTTASRDIVDEVLKLAKVGRWQKENRKENKAKGK</sequence>
<dbReference type="NCBIfam" id="TIGR01133">
    <property type="entry name" value="murG"/>
    <property type="match status" value="1"/>
</dbReference>
<accession>A0A9D9DQZ5</accession>
<dbReference type="InterPro" id="IPR004276">
    <property type="entry name" value="GlycoTrans_28_N"/>
</dbReference>
<evidence type="ECO:0000256" key="1">
    <source>
        <dbReference type="ARBA" id="ARBA00022475"/>
    </source>
</evidence>
<feature type="domain" description="Glycosyl transferase family 28 C-terminal" evidence="12">
    <location>
        <begin position="203"/>
        <end position="351"/>
    </location>
</feature>
<dbReference type="GO" id="GO:0051301">
    <property type="term" value="P:cell division"/>
    <property type="evidence" value="ECO:0007669"/>
    <property type="project" value="UniProtKB-KW"/>
</dbReference>
<dbReference type="GO" id="GO:0005975">
    <property type="term" value="P:carbohydrate metabolic process"/>
    <property type="evidence" value="ECO:0007669"/>
    <property type="project" value="InterPro"/>
</dbReference>
<evidence type="ECO:0000313" key="13">
    <source>
        <dbReference type="EMBL" id="MBO8432033.1"/>
    </source>
</evidence>
<keyword evidence="6 10" id="KW-0573">Peptidoglycan synthesis</keyword>
<dbReference type="HAMAP" id="MF_00033">
    <property type="entry name" value="MurG"/>
    <property type="match status" value="1"/>
</dbReference>
<comment type="caution">
    <text evidence="13">The sequence shown here is derived from an EMBL/GenBank/DDBJ whole genome shotgun (WGS) entry which is preliminary data.</text>
</comment>
<dbReference type="CDD" id="cd03785">
    <property type="entry name" value="GT28_MurG"/>
    <property type="match status" value="1"/>
</dbReference>
<keyword evidence="2 10" id="KW-0132">Cell division</keyword>
<reference evidence="13" key="1">
    <citation type="submission" date="2020-10" db="EMBL/GenBank/DDBJ databases">
        <authorList>
            <person name="Gilroy R."/>
        </authorList>
    </citation>
    <scope>NUCLEOTIDE SEQUENCE</scope>
    <source>
        <strain evidence="13">2889</strain>
    </source>
</reference>
<evidence type="ECO:0000256" key="6">
    <source>
        <dbReference type="ARBA" id="ARBA00022984"/>
    </source>
</evidence>
<dbReference type="InterPro" id="IPR007235">
    <property type="entry name" value="Glyco_trans_28_C"/>
</dbReference>